<dbReference type="EMBL" id="LGHB01000001">
    <property type="protein sequence ID" value="KUK97691.1"/>
    <property type="molecule type" value="Genomic_DNA"/>
</dbReference>
<name>A0A101FW45_9EURY</name>
<evidence type="ECO:0000313" key="2">
    <source>
        <dbReference type="EMBL" id="KUK97691.1"/>
    </source>
</evidence>
<proteinExistence type="predicted"/>
<evidence type="ECO:0000313" key="4">
    <source>
        <dbReference type="Proteomes" id="UP000057043"/>
    </source>
</evidence>
<dbReference type="EMBL" id="LGFT01000004">
    <property type="protein sequence ID" value="KUK45389.1"/>
    <property type="molecule type" value="Genomic_DNA"/>
</dbReference>
<dbReference type="Proteomes" id="UP000053961">
    <property type="component" value="Unassembled WGS sequence"/>
</dbReference>
<dbReference type="PATRIC" id="fig|301375.6.peg.1114"/>
<evidence type="ECO:0000313" key="1">
    <source>
        <dbReference type="EMBL" id="KUK45389.1"/>
    </source>
</evidence>
<reference evidence="3 4" key="2">
    <citation type="journal article" date="2015" name="MBio">
        <title>Genome-Resolved Metagenomic Analysis Reveals Roles for Candidate Phyla and Other Microbial Community Members in Biogeochemical Transformations in Oil Reservoirs.</title>
        <authorList>
            <person name="Hu P."/>
            <person name="Tom L."/>
            <person name="Singh A."/>
            <person name="Thomas B.C."/>
            <person name="Baker B.J."/>
            <person name="Piceno Y.M."/>
            <person name="Andersen G.L."/>
            <person name="Banfield J.F."/>
        </authorList>
    </citation>
    <scope>NUCLEOTIDE SEQUENCE [LARGE SCALE GENOMIC DNA]</scope>
    <source>
        <strain evidence="1">57_489</strain>
    </source>
</reference>
<dbReference type="AlphaFoldDB" id="A0A101FW45"/>
<gene>
    <name evidence="1" type="ORF">XD72_0292</name>
    <name evidence="2" type="ORF">XE07_0105</name>
</gene>
<dbReference type="Proteomes" id="UP000057043">
    <property type="component" value="Unassembled WGS sequence"/>
</dbReference>
<protein>
    <submittedName>
        <fullName evidence="1">Uncharacterized protein</fullName>
    </submittedName>
</protein>
<reference evidence="2" key="1">
    <citation type="journal article" date="2015" name="MBio">
        <title>Genome-resolved metagenomic analysis reveals roles for candidate phyla and other microbial community members in biogeochemical transformations in oil reservoirs.</title>
        <authorList>
            <person name="Hu P."/>
            <person name="Tom L."/>
            <person name="Singh A."/>
            <person name="Thomas B.C."/>
            <person name="Baker B.J."/>
            <person name="Piceno Y.M."/>
            <person name="Andersen G.L."/>
            <person name="Banfield J.F."/>
        </authorList>
    </citation>
    <scope>NUCLEOTIDE SEQUENCE [LARGE SCALE GENOMIC DNA]</scope>
    <source>
        <strain evidence="2">56_747</strain>
    </source>
</reference>
<accession>A0A101FW45</accession>
<organism evidence="1 4">
    <name type="scientific">Methanothrix harundinacea</name>
    <dbReference type="NCBI Taxonomy" id="301375"/>
    <lineage>
        <taxon>Archaea</taxon>
        <taxon>Methanobacteriati</taxon>
        <taxon>Methanobacteriota</taxon>
        <taxon>Stenosarchaea group</taxon>
        <taxon>Methanomicrobia</taxon>
        <taxon>Methanotrichales</taxon>
        <taxon>Methanotrichaceae</taxon>
        <taxon>Methanothrix</taxon>
    </lineage>
</organism>
<comment type="caution">
    <text evidence="1">The sequence shown here is derived from an EMBL/GenBank/DDBJ whole genome shotgun (WGS) entry which is preliminary data.</text>
</comment>
<evidence type="ECO:0000313" key="3">
    <source>
        <dbReference type="Proteomes" id="UP000053961"/>
    </source>
</evidence>
<sequence length="37" mass="4110">MPEEEAAYARHMSEAMSYHWGKVDADEVLSALNGAQD</sequence>